<sequence length="145" mass="14918">MSARDGASAAGALAVTQGAFYLATGLWPIVHLPSFEAVTGEKTDKWLVKTVGALIAAGGAAMMMAGLRRRVTPEIALLAAGSAAALTAVDVNYTARRVIPPVYLLDAAAESALIAGWAVLAARSPLFDDADERPGANSGRDRSPR</sequence>
<keyword evidence="1" id="KW-0472">Membrane</keyword>
<name>A0A841GKV2_9BACT</name>
<keyword evidence="1" id="KW-1133">Transmembrane helix</keyword>
<evidence type="ECO:0000256" key="1">
    <source>
        <dbReference type="SAM" id="Phobius"/>
    </source>
</evidence>
<dbReference type="RefSeq" id="WP_183685510.1">
    <property type="nucleotide sequence ID" value="NZ_JABDTL010000002.1"/>
</dbReference>
<gene>
    <name evidence="2" type="ORF">HNQ61_000842</name>
</gene>
<organism evidence="2 3">
    <name type="scientific">Longimicrobium terrae</name>
    <dbReference type="NCBI Taxonomy" id="1639882"/>
    <lineage>
        <taxon>Bacteria</taxon>
        <taxon>Pseudomonadati</taxon>
        <taxon>Gemmatimonadota</taxon>
        <taxon>Longimicrobiia</taxon>
        <taxon>Longimicrobiales</taxon>
        <taxon>Longimicrobiaceae</taxon>
        <taxon>Longimicrobium</taxon>
    </lineage>
</organism>
<keyword evidence="1" id="KW-0812">Transmembrane</keyword>
<protein>
    <recommendedName>
        <fullName evidence="4">DUF4345 domain-containing protein</fullName>
    </recommendedName>
</protein>
<proteinExistence type="predicted"/>
<evidence type="ECO:0000313" key="2">
    <source>
        <dbReference type="EMBL" id="MBB6069227.1"/>
    </source>
</evidence>
<keyword evidence="3" id="KW-1185">Reference proteome</keyword>
<dbReference type="AlphaFoldDB" id="A0A841GKV2"/>
<dbReference type="EMBL" id="JACHIA010000002">
    <property type="protein sequence ID" value="MBB6069227.1"/>
    <property type="molecule type" value="Genomic_DNA"/>
</dbReference>
<comment type="caution">
    <text evidence="2">The sequence shown here is derived from an EMBL/GenBank/DDBJ whole genome shotgun (WGS) entry which is preliminary data.</text>
</comment>
<evidence type="ECO:0008006" key="4">
    <source>
        <dbReference type="Google" id="ProtNLM"/>
    </source>
</evidence>
<feature type="transmembrane region" description="Helical" evidence="1">
    <location>
        <begin position="7"/>
        <end position="30"/>
    </location>
</feature>
<dbReference type="Proteomes" id="UP000582837">
    <property type="component" value="Unassembled WGS sequence"/>
</dbReference>
<evidence type="ECO:0000313" key="3">
    <source>
        <dbReference type="Proteomes" id="UP000582837"/>
    </source>
</evidence>
<reference evidence="2 3" key="1">
    <citation type="submission" date="2020-08" db="EMBL/GenBank/DDBJ databases">
        <title>Genomic Encyclopedia of Type Strains, Phase IV (KMG-IV): sequencing the most valuable type-strain genomes for metagenomic binning, comparative biology and taxonomic classification.</title>
        <authorList>
            <person name="Goeker M."/>
        </authorList>
    </citation>
    <scope>NUCLEOTIDE SEQUENCE [LARGE SCALE GENOMIC DNA]</scope>
    <source>
        <strain evidence="2 3">DSM 29007</strain>
    </source>
</reference>
<accession>A0A841GKV2</accession>
<feature type="transmembrane region" description="Helical" evidence="1">
    <location>
        <begin position="50"/>
        <end position="67"/>
    </location>
</feature>